<reference evidence="2" key="1">
    <citation type="journal article" date="2023" name="Mol. Phylogenet. Evol.">
        <title>Genome-scale phylogeny and comparative genomics of the fungal order Sordariales.</title>
        <authorList>
            <person name="Hensen N."/>
            <person name="Bonometti L."/>
            <person name="Westerberg I."/>
            <person name="Brannstrom I.O."/>
            <person name="Guillou S."/>
            <person name="Cros-Aarteil S."/>
            <person name="Calhoun S."/>
            <person name="Haridas S."/>
            <person name="Kuo A."/>
            <person name="Mondo S."/>
            <person name="Pangilinan J."/>
            <person name="Riley R."/>
            <person name="LaButti K."/>
            <person name="Andreopoulos B."/>
            <person name="Lipzen A."/>
            <person name="Chen C."/>
            <person name="Yan M."/>
            <person name="Daum C."/>
            <person name="Ng V."/>
            <person name="Clum A."/>
            <person name="Steindorff A."/>
            <person name="Ohm R.A."/>
            <person name="Martin F."/>
            <person name="Silar P."/>
            <person name="Natvig D.O."/>
            <person name="Lalanne C."/>
            <person name="Gautier V."/>
            <person name="Ament-Velasquez S.L."/>
            <person name="Kruys A."/>
            <person name="Hutchinson M.I."/>
            <person name="Powell A.J."/>
            <person name="Barry K."/>
            <person name="Miller A.N."/>
            <person name="Grigoriev I.V."/>
            <person name="Debuchy R."/>
            <person name="Gladieux P."/>
            <person name="Hiltunen Thoren M."/>
            <person name="Johannesson H."/>
        </authorList>
    </citation>
    <scope>NUCLEOTIDE SEQUENCE</scope>
    <source>
        <strain evidence="2">PSN309</strain>
    </source>
</reference>
<feature type="compositionally biased region" description="Low complexity" evidence="1">
    <location>
        <begin position="283"/>
        <end position="298"/>
    </location>
</feature>
<protein>
    <submittedName>
        <fullName evidence="2">Uncharacterized protein</fullName>
    </submittedName>
</protein>
<name>A0AAN7AGJ1_9PEZI</name>
<organism evidence="2 3">
    <name type="scientific">Podospora australis</name>
    <dbReference type="NCBI Taxonomy" id="1536484"/>
    <lineage>
        <taxon>Eukaryota</taxon>
        <taxon>Fungi</taxon>
        <taxon>Dikarya</taxon>
        <taxon>Ascomycota</taxon>
        <taxon>Pezizomycotina</taxon>
        <taxon>Sordariomycetes</taxon>
        <taxon>Sordariomycetidae</taxon>
        <taxon>Sordariales</taxon>
        <taxon>Podosporaceae</taxon>
        <taxon>Podospora</taxon>
    </lineage>
</organism>
<gene>
    <name evidence="2" type="ORF">QBC35DRAFT_464721</name>
</gene>
<comment type="caution">
    <text evidence="2">The sequence shown here is derived from an EMBL/GenBank/DDBJ whole genome shotgun (WGS) entry which is preliminary data.</text>
</comment>
<evidence type="ECO:0000256" key="1">
    <source>
        <dbReference type="SAM" id="MobiDB-lite"/>
    </source>
</evidence>
<feature type="compositionally biased region" description="Basic and acidic residues" evidence="1">
    <location>
        <begin position="264"/>
        <end position="273"/>
    </location>
</feature>
<dbReference type="AlphaFoldDB" id="A0AAN7AGJ1"/>
<proteinExistence type="predicted"/>
<evidence type="ECO:0000313" key="2">
    <source>
        <dbReference type="EMBL" id="KAK4186413.1"/>
    </source>
</evidence>
<accession>A0AAN7AGJ1</accession>
<feature type="region of interest" description="Disordered" evidence="1">
    <location>
        <begin position="242"/>
        <end position="303"/>
    </location>
</feature>
<dbReference type="EMBL" id="MU864424">
    <property type="protein sequence ID" value="KAK4186413.1"/>
    <property type="molecule type" value="Genomic_DNA"/>
</dbReference>
<keyword evidence="3" id="KW-1185">Reference proteome</keyword>
<sequence>MTDNHPDQQGRLQQAWAVLQGSWPFRTLAPSILQLIPEQLQSSSSDNREYTGSTTTARGMYDEDGIYLPSPVDVLVVREMLTRATLAGDTTLPPELINKVLDFAEYWPHSATEVAWGDDDPKRIYGSHREHENQFLLRTLPLGIERWGSPDLFRRPIGPKPPSKDETNEYPVDCFQKLAGASSQDAHLLKNPCRRIVFTIRSHDQGWGGEIADHGTHRGSWTWFEAGHERWYKGDPEELMSELAMSGSKESDEEEVEESGGTTKEGRDDERNQRQIHQPQKGEQSSSSSNQPQEMPSMKLQDLSTLYPRVRFNNDGKMYEFLHPTVPEEDHKIQCNITADREWQDHRVVWSYDDDVNPEGLEEAGRGTATGDGKFVRELKLGDVVTVWGKARFPGWVNNISSVKVDVFWAL</sequence>
<reference evidence="2" key="2">
    <citation type="submission" date="2023-05" db="EMBL/GenBank/DDBJ databases">
        <authorList>
            <consortium name="Lawrence Berkeley National Laboratory"/>
            <person name="Steindorff A."/>
            <person name="Hensen N."/>
            <person name="Bonometti L."/>
            <person name="Westerberg I."/>
            <person name="Brannstrom I.O."/>
            <person name="Guillou S."/>
            <person name="Cros-Aarteil S."/>
            <person name="Calhoun S."/>
            <person name="Haridas S."/>
            <person name="Kuo A."/>
            <person name="Mondo S."/>
            <person name="Pangilinan J."/>
            <person name="Riley R."/>
            <person name="Labutti K."/>
            <person name="Andreopoulos B."/>
            <person name="Lipzen A."/>
            <person name="Chen C."/>
            <person name="Yanf M."/>
            <person name="Daum C."/>
            <person name="Ng V."/>
            <person name="Clum A."/>
            <person name="Ohm R."/>
            <person name="Martin F."/>
            <person name="Silar P."/>
            <person name="Natvig D."/>
            <person name="Lalanne C."/>
            <person name="Gautier V."/>
            <person name="Ament-Velasquez S.L."/>
            <person name="Kruys A."/>
            <person name="Hutchinson M.I."/>
            <person name="Powell A.J."/>
            <person name="Barry K."/>
            <person name="Miller A.N."/>
            <person name="Grigoriev I.V."/>
            <person name="Debuchy R."/>
            <person name="Gladieux P."/>
            <person name="Thoren M.H."/>
            <person name="Johannesson H."/>
        </authorList>
    </citation>
    <scope>NUCLEOTIDE SEQUENCE</scope>
    <source>
        <strain evidence="2">PSN309</strain>
    </source>
</reference>
<dbReference type="Proteomes" id="UP001302126">
    <property type="component" value="Unassembled WGS sequence"/>
</dbReference>
<evidence type="ECO:0000313" key="3">
    <source>
        <dbReference type="Proteomes" id="UP001302126"/>
    </source>
</evidence>